<feature type="transmembrane region" description="Helical" evidence="10">
    <location>
        <begin position="315"/>
        <end position="338"/>
    </location>
</feature>
<dbReference type="PROSITE" id="PS51257">
    <property type="entry name" value="PROKAR_LIPOPROTEIN"/>
    <property type="match status" value="1"/>
</dbReference>
<evidence type="ECO:0000256" key="8">
    <source>
        <dbReference type="ARBA" id="ARBA00023186"/>
    </source>
</evidence>
<evidence type="ECO:0000256" key="3">
    <source>
        <dbReference type="ARBA" id="ARBA00022475"/>
    </source>
</evidence>
<reference evidence="13" key="2">
    <citation type="journal article" date="2021" name="PeerJ">
        <title>Extensive microbial diversity within the chicken gut microbiome revealed by metagenomics and culture.</title>
        <authorList>
            <person name="Gilroy R."/>
            <person name="Ravi A."/>
            <person name="Getino M."/>
            <person name="Pursley I."/>
            <person name="Horton D.L."/>
            <person name="Alikhan N.F."/>
            <person name="Baker D."/>
            <person name="Gharbi K."/>
            <person name="Hall N."/>
            <person name="Watson M."/>
            <person name="Adriaenssens E.M."/>
            <person name="Foster-Nyarko E."/>
            <person name="Jarju S."/>
            <person name="Secka A."/>
            <person name="Antonio M."/>
            <person name="Oren A."/>
            <person name="Chaudhuri R.R."/>
            <person name="La Ragione R."/>
            <person name="Hildebrand F."/>
            <person name="Pallen M.J."/>
        </authorList>
    </citation>
    <scope>NUCLEOTIDE SEQUENCE</scope>
    <source>
        <strain evidence="13">14508</strain>
    </source>
</reference>
<comment type="subcellular location">
    <subcellularLocation>
        <location evidence="1">Cell membrane</location>
        <topology evidence="1">Multi-pass membrane protein</topology>
    </subcellularLocation>
    <subcellularLocation>
        <location evidence="9">Membrane</location>
        <topology evidence="9">Multi-pass membrane protein</topology>
    </subcellularLocation>
</comment>
<feature type="domain" description="Membrane insertase YidC/Oxa/ALB C-terminal" evidence="12">
    <location>
        <begin position="243"/>
        <end position="442"/>
    </location>
</feature>
<evidence type="ECO:0000313" key="13">
    <source>
        <dbReference type="EMBL" id="HIT17853.1"/>
    </source>
</evidence>
<reference evidence="13" key="1">
    <citation type="submission" date="2020-10" db="EMBL/GenBank/DDBJ databases">
        <authorList>
            <person name="Gilroy R."/>
        </authorList>
    </citation>
    <scope>NUCLEOTIDE SEQUENCE</scope>
    <source>
        <strain evidence="13">14508</strain>
    </source>
</reference>
<gene>
    <name evidence="13" type="primary">yidC</name>
    <name evidence="13" type="ORF">IAD04_05735</name>
</gene>
<keyword evidence="5" id="KW-0653">Protein transport</keyword>
<keyword evidence="3" id="KW-1003">Cell membrane</keyword>
<evidence type="ECO:0000256" key="1">
    <source>
        <dbReference type="ARBA" id="ARBA00004651"/>
    </source>
</evidence>
<dbReference type="GO" id="GO:0005886">
    <property type="term" value="C:plasma membrane"/>
    <property type="evidence" value="ECO:0007669"/>
    <property type="project" value="UniProtKB-SubCell"/>
</dbReference>
<feature type="transmembrane region" description="Helical" evidence="10">
    <location>
        <begin position="358"/>
        <end position="379"/>
    </location>
</feature>
<dbReference type="GO" id="GO:0015031">
    <property type="term" value="P:protein transport"/>
    <property type="evidence" value="ECO:0007669"/>
    <property type="project" value="UniProtKB-KW"/>
</dbReference>
<evidence type="ECO:0000256" key="5">
    <source>
        <dbReference type="ARBA" id="ARBA00022927"/>
    </source>
</evidence>
<sequence length="473" mass="53261">MKSKWIKRLAILFTFAFLFIGTGCSSNPYDGQFCGNAKDPNTEFGKIRYTYIIDYLADEHEIQDQFIMQNGDLVKVDENGQYLFVLYANYYGKDTDEIQTIDYQNAVGRYFASNYQVTFNGLEADPIYTGTDKTAVSSATEALADTQSIAADFIHRIDTPSTDKSGGQNNPLTVYYRLQSHSKACFVVGDDIQDSDTGVTLTHKTWGDAFKVSFFTGLIVYPMAWLLNTFVNWFGGTGVAQVFAILLVTLIIKVLVMLVTFKGTMSTHRMQEIQPEIAKIQAKYGNNKSPEVRQRMGMEMMNVYKKYNIKPFAPFLSLIITFPIFIGMYRAVITTAALRTGSFLGIVLGTTISSNIFGTFRVGALIIFLFMAASQILSMKMPNLLNRKRMTYEAKKAQKQTSMMTNIFMIMILVMGFMMPATMSIYWIASALVQVLQNVIMHHINNAAKGKGRYKLKKVEKTYTIPKGTSTEK</sequence>
<evidence type="ECO:0000256" key="9">
    <source>
        <dbReference type="RuleBase" id="RU003945"/>
    </source>
</evidence>
<keyword evidence="8" id="KW-0143">Chaperone</keyword>
<dbReference type="CDD" id="cd20070">
    <property type="entry name" value="5TM_YidC_Alb3"/>
    <property type="match status" value="1"/>
</dbReference>
<dbReference type="PANTHER" id="PTHR12428:SF65">
    <property type="entry name" value="CYTOCHROME C OXIDASE ASSEMBLY PROTEIN COX18, MITOCHONDRIAL"/>
    <property type="match status" value="1"/>
</dbReference>
<keyword evidence="4 9" id="KW-0812">Transmembrane</keyword>
<proteinExistence type="inferred from homology"/>
<dbReference type="AlphaFoldDB" id="A0A9D1GAM9"/>
<comment type="similarity">
    <text evidence="9">Belongs to the OXA1/ALB3/YidC family.</text>
</comment>
<dbReference type="InterPro" id="IPR001708">
    <property type="entry name" value="YidC/ALB3/OXA1/COX18"/>
</dbReference>
<feature type="transmembrane region" description="Helical" evidence="10">
    <location>
        <begin position="400"/>
        <end position="419"/>
    </location>
</feature>
<evidence type="ECO:0000256" key="2">
    <source>
        <dbReference type="ARBA" id="ARBA00022448"/>
    </source>
</evidence>
<dbReference type="Pfam" id="PF02096">
    <property type="entry name" value="60KD_IMP"/>
    <property type="match status" value="1"/>
</dbReference>
<dbReference type="InterPro" id="IPR028055">
    <property type="entry name" value="YidC/Oxa/ALB_C"/>
</dbReference>
<feature type="transmembrane region" description="Helical" evidence="10">
    <location>
        <begin position="238"/>
        <end position="261"/>
    </location>
</feature>
<feature type="signal peptide" evidence="11">
    <location>
        <begin position="1"/>
        <end position="25"/>
    </location>
</feature>
<dbReference type="PANTHER" id="PTHR12428">
    <property type="entry name" value="OXA1"/>
    <property type="match status" value="1"/>
</dbReference>
<keyword evidence="7 10" id="KW-0472">Membrane</keyword>
<feature type="chain" id="PRO_5038450491" evidence="11">
    <location>
        <begin position="26"/>
        <end position="473"/>
    </location>
</feature>
<accession>A0A9D1GAM9</accession>
<evidence type="ECO:0000256" key="7">
    <source>
        <dbReference type="ARBA" id="ARBA00023136"/>
    </source>
</evidence>
<evidence type="ECO:0000256" key="10">
    <source>
        <dbReference type="SAM" id="Phobius"/>
    </source>
</evidence>
<evidence type="ECO:0000256" key="4">
    <source>
        <dbReference type="ARBA" id="ARBA00022692"/>
    </source>
</evidence>
<keyword evidence="2" id="KW-0813">Transport</keyword>
<name>A0A9D1GAM9_9FIRM</name>
<evidence type="ECO:0000313" key="14">
    <source>
        <dbReference type="Proteomes" id="UP000886893"/>
    </source>
</evidence>
<keyword evidence="6 10" id="KW-1133">Transmembrane helix</keyword>
<evidence type="ECO:0000256" key="6">
    <source>
        <dbReference type="ARBA" id="ARBA00022989"/>
    </source>
</evidence>
<dbReference type="Proteomes" id="UP000886893">
    <property type="component" value="Unassembled WGS sequence"/>
</dbReference>
<dbReference type="GO" id="GO:0051205">
    <property type="term" value="P:protein insertion into membrane"/>
    <property type="evidence" value="ECO:0007669"/>
    <property type="project" value="TreeGrafter"/>
</dbReference>
<dbReference type="GO" id="GO:0032977">
    <property type="term" value="F:membrane insertase activity"/>
    <property type="evidence" value="ECO:0007669"/>
    <property type="project" value="InterPro"/>
</dbReference>
<keyword evidence="11" id="KW-0732">Signal</keyword>
<dbReference type="NCBIfam" id="TIGR03592">
    <property type="entry name" value="yidC_oxa1_cterm"/>
    <property type="match status" value="1"/>
</dbReference>
<protein>
    <submittedName>
        <fullName evidence="13">Membrane protein insertase YidC</fullName>
    </submittedName>
</protein>
<evidence type="ECO:0000256" key="11">
    <source>
        <dbReference type="SAM" id="SignalP"/>
    </source>
</evidence>
<comment type="caution">
    <text evidence="13">The sequence shown here is derived from an EMBL/GenBank/DDBJ whole genome shotgun (WGS) entry which is preliminary data.</text>
</comment>
<dbReference type="InterPro" id="IPR047196">
    <property type="entry name" value="YidC_ALB_C"/>
</dbReference>
<evidence type="ECO:0000259" key="12">
    <source>
        <dbReference type="Pfam" id="PF02096"/>
    </source>
</evidence>
<organism evidence="13 14">
    <name type="scientific">Candidatus Caccosoma faecigallinarum</name>
    <dbReference type="NCBI Taxonomy" id="2840720"/>
    <lineage>
        <taxon>Bacteria</taxon>
        <taxon>Bacillati</taxon>
        <taxon>Bacillota</taxon>
        <taxon>Bacillota incertae sedis</taxon>
        <taxon>Candidatus Caccosoma</taxon>
    </lineage>
</organism>
<dbReference type="EMBL" id="DVKI01000180">
    <property type="protein sequence ID" value="HIT17853.1"/>
    <property type="molecule type" value="Genomic_DNA"/>
</dbReference>